<accession>A0A0P6B9D6</accession>
<sequence>MESIKTDGKRRAVTKYLYQCGSSTYTNDIVISFVLIAYGRRLGRIEMKAYWFFRSCCLQGYYMSHH</sequence>
<organism evidence="1 2">
    <name type="scientific">Daphnia magna</name>
    <dbReference type="NCBI Taxonomy" id="35525"/>
    <lineage>
        <taxon>Eukaryota</taxon>
        <taxon>Metazoa</taxon>
        <taxon>Ecdysozoa</taxon>
        <taxon>Arthropoda</taxon>
        <taxon>Crustacea</taxon>
        <taxon>Branchiopoda</taxon>
        <taxon>Diplostraca</taxon>
        <taxon>Cladocera</taxon>
        <taxon>Anomopoda</taxon>
        <taxon>Daphniidae</taxon>
        <taxon>Daphnia</taxon>
    </lineage>
</organism>
<comment type="caution">
    <text evidence="1">The sequence shown here is derived from an EMBL/GenBank/DDBJ whole genome shotgun (WGS) entry which is preliminary data.</text>
</comment>
<name>A0A0P6B9D6_9CRUS</name>
<keyword evidence="2" id="KW-1185">Reference proteome</keyword>
<evidence type="ECO:0000313" key="2">
    <source>
        <dbReference type="Proteomes" id="UP000076858"/>
    </source>
</evidence>
<gene>
    <name evidence="1" type="ORF">APZ42_030612</name>
</gene>
<dbReference type="EMBL" id="LRGB01002849">
    <property type="protein sequence ID" value="KZS06064.1"/>
    <property type="molecule type" value="Genomic_DNA"/>
</dbReference>
<dbReference type="AlphaFoldDB" id="A0A0P6B9D6"/>
<dbReference type="Proteomes" id="UP000076858">
    <property type="component" value="Unassembled WGS sequence"/>
</dbReference>
<proteinExistence type="predicted"/>
<reference evidence="1 2" key="1">
    <citation type="submission" date="2016-03" db="EMBL/GenBank/DDBJ databases">
        <title>EvidentialGene: Evidence-directed Construction of Genes on Genomes.</title>
        <authorList>
            <person name="Gilbert D.G."/>
            <person name="Choi J.-H."/>
            <person name="Mockaitis K."/>
            <person name="Colbourne J."/>
            <person name="Pfrender M."/>
        </authorList>
    </citation>
    <scope>NUCLEOTIDE SEQUENCE [LARGE SCALE GENOMIC DNA]</scope>
    <source>
        <strain evidence="1 2">Xinb3</strain>
        <tissue evidence="1">Complete organism</tissue>
    </source>
</reference>
<protein>
    <submittedName>
        <fullName evidence="1">Uncharacterized protein</fullName>
    </submittedName>
</protein>
<evidence type="ECO:0000313" key="1">
    <source>
        <dbReference type="EMBL" id="KZS06064.1"/>
    </source>
</evidence>